<dbReference type="PANTHER" id="PTHR30473:SF2">
    <property type="entry name" value="PIN DOMAIN-CONTAINING PROTEIN"/>
    <property type="match status" value="1"/>
</dbReference>
<organism evidence="6 7">
    <name type="scientific">Zobellella aerophila</name>
    <dbReference type="NCBI Taxonomy" id="870480"/>
    <lineage>
        <taxon>Bacteria</taxon>
        <taxon>Pseudomonadati</taxon>
        <taxon>Pseudomonadota</taxon>
        <taxon>Gammaproteobacteria</taxon>
        <taxon>Aeromonadales</taxon>
        <taxon>Aeromonadaceae</taxon>
        <taxon>Zobellella</taxon>
    </lineage>
</organism>
<comment type="similarity">
    <text evidence="4">In the N-terminal section; belongs to the PINc/VapC protein family.</text>
</comment>
<dbReference type="Gene3D" id="3.40.50.1010">
    <property type="entry name" value="5'-nuclease"/>
    <property type="match status" value="1"/>
</dbReference>
<gene>
    <name evidence="6" type="ORF">GCM10022394_26940</name>
</gene>
<dbReference type="SMART" id="SM00670">
    <property type="entry name" value="PINc"/>
    <property type="match status" value="1"/>
</dbReference>
<dbReference type="PANTHER" id="PTHR30473">
    <property type="entry name" value="PROTEIN PHOH"/>
    <property type="match status" value="1"/>
</dbReference>
<evidence type="ECO:0000313" key="6">
    <source>
        <dbReference type="EMBL" id="GAA3545573.1"/>
    </source>
</evidence>
<keyword evidence="7" id="KW-1185">Reference proteome</keyword>
<dbReference type="CDD" id="cd09883">
    <property type="entry name" value="PIN_VapC_PhoHL-ATPase"/>
    <property type="match status" value="1"/>
</dbReference>
<dbReference type="InterPro" id="IPR002716">
    <property type="entry name" value="PIN_dom"/>
</dbReference>
<accession>A0ABP6W475</accession>
<dbReference type="RefSeq" id="WP_344958907.1">
    <property type="nucleotide sequence ID" value="NZ_BAABCX010000004.1"/>
</dbReference>
<dbReference type="SUPFAM" id="SSF52540">
    <property type="entry name" value="P-loop containing nucleoside triphosphate hydrolases"/>
    <property type="match status" value="1"/>
</dbReference>
<keyword evidence="2" id="KW-0547">Nucleotide-binding</keyword>
<dbReference type="InterPro" id="IPR029060">
    <property type="entry name" value="PIN-like_dom_sf"/>
</dbReference>
<evidence type="ECO:0000256" key="2">
    <source>
        <dbReference type="ARBA" id="ARBA00022741"/>
    </source>
</evidence>
<proteinExistence type="inferred from homology"/>
<evidence type="ECO:0000256" key="4">
    <source>
        <dbReference type="ARBA" id="ARBA00046345"/>
    </source>
</evidence>
<reference evidence="7" key="1">
    <citation type="journal article" date="2019" name="Int. J. Syst. Evol. Microbiol.">
        <title>The Global Catalogue of Microorganisms (GCM) 10K type strain sequencing project: providing services to taxonomists for standard genome sequencing and annotation.</title>
        <authorList>
            <consortium name="The Broad Institute Genomics Platform"/>
            <consortium name="The Broad Institute Genome Sequencing Center for Infectious Disease"/>
            <person name="Wu L."/>
            <person name="Ma J."/>
        </authorList>
    </citation>
    <scope>NUCLEOTIDE SEQUENCE [LARGE SCALE GENOMIC DNA]</scope>
    <source>
        <strain evidence="7">JCM 17110</strain>
    </source>
</reference>
<evidence type="ECO:0000313" key="7">
    <source>
        <dbReference type="Proteomes" id="UP001500795"/>
    </source>
</evidence>
<dbReference type="Pfam" id="PF13638">
    <property type="entry name" value="PIN_4"/>
    <property type="match status" value="1"/>
</dbReference>
<evidence type="ECO:0000256" key="3">
    <source>
        <dbReference type="ARBA" id="ARBA00022840"/>
    </source>
</evidence>
<keyword evidence="3" id="KW-0067">ATP-binding</keyword>
<name>A0ABP6W475_9GAMM</name>
<dbReference type="Proteomes" id="UP001500795">
    <property type="component" value="Unassembled WGS sequence"/>
</dbReference>
<sequence length="459" mass="51356">MDGNDRKRFILDTNVLLHEPLSIYSFKEHNVVIPMTVLEELDRIKDRQKDVSRDARVAIRTLEDIFHDATPEQIIAGVPLGLKDDEASGSIAIISDRHLPEGYSMFTDDEADNRIINTALYLQKHNAEGMAVLVTKDINMRLKAKGAGLEHVEDYRSDQLIDDIRLLSKGFNHINDSFWDKVGECESETHGREVIHMVADELLPGAHTNQYLIDDGDDFAGRVLSRENDKVRFVDLGRERMMGRKAWGIQPKNIYQAMALDALMDPHIELVILTGPAGCGKTLLAMASALEMTIEKGIYDRVIVTRNTPEIAESIGFLPGTEEEKMAPWLAAITDTLEVLHKQDECMDGSLSYIMGKANIQFKSVNFMRGRSIQNTFVLLDECQNLTASQLKTIITRCGEGTKLVCSGNLAQIDSSYLTPVTSGLTYIVERFKDFEGSANIYLNGVVRSRLASFAEENL</sequence>
<comment type="caution">
    <text evidence="6">The sequence shown here is derived from an EMBL/GenBank/DDBJ whole genome shotgun (WGS) entry which is preliminary data.</text>
</comment>
<protein>
    <submittedName>
        <fullName evidence="6">PhoH family protein</fullName>
    </submittedName>
</protein>
<dbReference type="EMBL" id="BAABCX010000004">
    <property type="protein sequence ID" value="GAA3545573.1"/>
    <property type="molecule type" value="Genomic_DNA"/>
</dbReference>
<evidence type="ECO:0000256" key="1">
    <source>
        <dbReference type="ARBA" id="ARBA00010393"/>
    </source>
</evidence>
<dbReference type="InterPro" id="IPR003714">
    <property type="entry name" value="PhoH"/>
</dbReference>
<dbReference type="Gene3D" id="3.40.50.300">
    <property type="entry name" value="P-loop containing nucleotide triphosphate hydrolases"/>
    <property type="match status" value="1"/>
</dbReference>
<dbReference type="SUPFAM" id="SSF88723">
    <property type="entry name" value="PIN domain-like"/>
    <property type="match status" value="1"/>
</dbReference>
<evidence type="ECO:0000259" key="5">
    <source>
        <dbReference type="SMART" id="SM00670"/>
    </source>
</evidence>
<dbReference type="InterPro" id="IPR027417">
    <property type="entry name" value="P-loop_NTPase"/>
</dbReference>
<comment type="similarity">
    <text evidence="1">Belongs to the PhoH family.</text>
</comment>
<feature type="domain" description="PIN" evidence="5">
    <location>
        <begin position="7"/>
        <end position="142"/>
    </location>
</feature>
<dbReference type="InterPro" id="IPR051451">
    <property type="entry name" value="PhoH2-like"/>
</dbReference>
<dbReference type="Pfam" id="PF02562">
    <property type="entry name" value="PhoH"/>
    <property type="match status" value="1"/>
</dbReference>